<dbReference type="InterPro" id="IPR036890">
    <property type="entry name" value="HATPase_C_sf"/>
</dbReference>
<dbReference type="InterPro" id="IPR003660">
    <property type="entry name" value="HAMP_dom"/>
</dbReference>
<evidence type="ECO:0000256" key="8">
    <source>
        <dbReference type="ARBA" id="ARBA00022777"/>
    </source>
</evidence>
<evidence type="ECO:0000256" key="7">
    <source>
        <dbReference type="ARBA" id="ARBA00022741"/>
    </source>
</evidence>
<evidence type="ECO:0000256" key="12">
    <source>
        <dbReference type="SAM" id="Phobius"/>
    </source>
</evidence>
<dbReference type="FunFam" id="3.30.565.10:FF:000006">
    <property type="entry name" value="Sensor histidine kinase WalK"/>
    <property type="match status" value="1"/>
</dbReference>
<keyword evidence="6" id="KW-0808">Transferase</keyword>
<dbReference type="EMBL" id="WOCA01000001">
    <property type="protein sequence ID" value="MUK86881.1"/>
    <property type="molecule type" value="Genomic_DNA"/>
</dbReference>
<keyword evidence="12" id="KW-1133">Transmembrane helix</keyword>
<dbReference type="SMART" id="SM00387">
    <property type="entry name" value="HATPase_c"/>
    <property type="match status" value="1"/>
</dbReference>
<evidence type="ECO:0000256" key="11">
    <source>
        <dbReference type="ARBA" id="ARBA00023136"/>
    </source>
</evidence>
<keyword evidence="4" id="KW-1003">Cell membrane</keyword>
<dbReference type="FunFam" id="1.10.287.130:FF:000001">
    <property type="entry name" value="Two-component sensor histidine kinase"/>
    <property type="match status" value="1"/>
</dbReference>
<dbReference type="GO" id="GO:0016036">
    <property type="term" value="P:cellular response to phosphate starvation"/>
    <property type="evidence" value="ECO:0007669"/>
    <property type="project" value="TreeGrafter"/>
</dbReference>
<dbReference type="PANTHER" id="PTHR45453">
    <property type="entry name" value="PHOSPHATE REGULON SENSOR PROTEIN PHOR"/>
    <property type="match status" value="1"/>
</dbReference>
<dbReference type="SUPFAM" id="SSF55874">
    <property type="entry name" value="ATPase domain of HSP90 chaperone/DNA topoisomerase II/histidine kinase"/>
    <property type="match status" value="1"/>
</dbReference>
<evidence type="ECO:0000313" key="18">
    <source>
        <dbReference type="Proteomes" id="UP000469125"/>
    </source>
</evidence>
<dbReference type="InterPro" id="IPR035965">
    <property type="entry name" value="PAS-like_dom_sf"/>
</dbReference>
<accession>A0A6N8FCI3</accession>
<feature type="transmembrane region" description="Helical" evidence="12">
    <location>
        <begin position="34"/>
        <end position="56"/>
    </location>
</feature>
<dbReference type="Pfam" id="PF02518">
    <property type="entry name" value="HATPase_c"/>
    <property type="match status" value="1"/>
</dbReference>
<sequence length="452" mass="51569">MKSLFKKPINYYAIGITILIIITGFVLLQVIDNYIVLASVLLTEYIILIMILLHVFDTYIKPIQKATKTMDELVKGNFRARMHHPITGSIGELSSKINALARNLSELSFHEQMQAEQFSTVINNTQSGLVLIDEKGYIHLVNRKFVSMFGKAQKDYVGYLYYDVLSNEKVHRTVQETFLYEKNVKKSFTKMNGGRQYIEIVGAPIFNERNILKGAVLVFYDITELKKLEVMRKDFVANVSHELKTPITSIKGFSETLLDGAMEDPESRKHFTQIIYDESKRLQSLIEDLLTLSRLEKEDSQLTLTEVNVSQLIEEIKPIIEQYAEQHHINLSMKCSDLSFTADYDRVKQVFINLLTNAINYTPANGNVALSVDETDENIRIEVRDTGIGIPEESLPRIFERFYRVDKARSRNTGGTGLGLAIVKHIVDVHEGKIEIDSEVNKGTSINVYFPK</sequence>
<dbReference type="SUPFAM" id="SSF47384">
    <property type="entry name" value="Homodimeric domain of signal transducing histidine kinase"/>
    <property type="match status" value="1"/>
</dbReference>
<dbReference type="SUPFAM" id="SSF55785">
    <property type="entry name" value="PYP-like sensor domain (PAS domain)"/>
    <property type="match status" value="1"/>
</dbReference>
<dbReference type="AlphaFoldDB" id="A0A6N8FCI3"/>
<dbReference type="Proteomes" id="UP000469125">
    <property type="component" value="Unassembled WGS sequence"/>
</dbReference>
<dbReference type="SMART" id="SM00388">
    <property type="entry name" value="HisKA"/>
    <property type="match status" value="1"/>
</dbReference>
<dbReference type="PROSITE" id="PS50112">
    <property type="entry name" value="PAS"/>
    <property type="match status" value="1"/>
</dbReference>
<dbReference type="CDD" id="cd06225">
    <property type="entry name" value="HAMP"/>
    <property type="match status" value="1"/>
</dbReference>
<keyword evidence="9" id="KW-0067">ATP-binding</keyword>
<dbReference type="InterPro" id="IPR036097">
    <property type="entry name" value="HisK_dim/P_sf"/>
</dbReference>
<evidence type="ECO:0000313" key="17">
    <source>
        <dbReference type="EMBL" id="MUK86881.1"/>
    </source>
</evidence>
<evidence type="ECO:0000256" key="6">
    <source>
        <dbReference type="ARBA" id="ARBA00022679"/>
    </source>
</evidence>
<name>A0A6N8FCI3_9BACI</name>
<evidence type="ECO:0000259" key="15">
    <source>
        <dbReference type="PROSITE" id="PS50113"/>
    </source>
</evidence>
<evidence type="ECO:0000256" key="2">
    <source>
        <dbReference type="ARBA" id="ARBA00004651"/>
    </source>
</evidence>
<comment type="subcellular location">
    <subcellularLocation>
        <location evidence="2">Cell membrane</location>
        <topology evidence="2">Multi-pass membrane protein</topology>
    </subcellularLocation>
</comment>
<feature type="domain" description="PAC" evidence="15">
    <location>
        <begin position="182"/>
        <end position="234"/>
    </location>
</feature>
<dbReference type="GO" id="GO:0005886">
    <property type="term" value="C:plasma membrane"/>
    <property type="evidence" value="ECO:0007669"/>
    <property type="project" value="UniProtKB-SubCell"/>
</dbReference>
<dbReference type="PROSITE" id="PS50113">
    <property type="entry name" value="PAC"/>
    <property type="match status" value="1"/>
</dbReference>
<keyword evidence="11 12" id="KW-0472">Membrane</keyword>
<gene>
    <name evidence="17" type="ORF">GMD78_00500</name>
</gene>
<dbReference type="InterPro" id="IPR000700">
    <property type="entry name" value="PAS-assoc_C"/>
</dbReference>
<dbReference type="InterPro" id="IPR005467">
    <property type="entry name" value="His_kinase_dom"/>
</dbReference>
<evidence type="ECO:0000256" key="9">
    <source>
        <dbReference type="ARBA" id="ARBA00022840"/>
    </source>
</evidence>
<keyword evidence="7" id="KW-0547">Nucleotide-binding</keyword>
<evidence type="ECO:0000256" key="3">
    <source>
        <dbReference type="ARBA" id="ARBA00012438"/>
    </source>
</evidence>
<dbReference type="GO" id="GO:0006355">
    <property type="term" value="P:regulation of DNA-templated transcription"/>
    <property type="evidence" value="ECO:0007669"/>
    <property type="project" value="InterPro"/>
</dbReference>
<feature type="domain" description="HAMP" evidence="16">
    <location>
        <begin position="57"/>
        <end position="109"/>
    </location>
</feature>
<evidence type="ECO:0000256" key="5">
    <source>
        <dbReference type="ARBA" id="ARBA00022553"/>
    </source>
</evidence>
<dbReference type="EC" id="2.7.13.3" evidence="3"/>
<reference evidence="17 18" key="1">
    <citation type="submission" date="2019-11" db="EMBL/GenBank/DDBJ databases">
        <authorList>
            <person name="Li X."/>
        </authorList>
    </citation>
    <scope>NUCLEOTIDE SEQUENCE [LARGE SCALE GENOMIC DNA]</scope>
    <source>
        <strain evidence="17 18">L9</strain>
    </source>
</reference>
<dbReference type="Gene3D" id="6.10.340.10">
    <property type="match status" value="1"/>
</dbReference>
<dbReference type="RefSeq" id="WP_155666091.1">
    <property type="nucleotide sequence ID" value="NZ_WOCA01000001.1"/>
</dbReference>
<dbReference type="Pfam" id="PF00989">
    <property type="entry name" value="PAS"/>
    <property type="match status" value="1"/>
</dbReference>
<dbReference type="InterPro" id="IPR013767">
    <property type="entry name" value="PAS_fold"/>
</dbReference>
<dbReference type="Gene3D" id="3.30.450.20">
    <property type="entry name" value="PAS domain"/>
    <property type="match status" value="1"/>
</dbReference>
<feature type="transmembrane region" description="Helical" evidence="12">
    <location>
        <begin position="9"/>
        <end position="28"/>
    </location>
</feature>
<keyword evidence="5" id="KW-0597">Phosphoprotein</keyword>
<dbReference type="PRINTS" id="PR00344">
    <property type="entry name" value="BCTRLSENSOR"/>
</dbReference>
<dbReference type="GO" id="GO:0000155">
    <property type="term" value="F:phosphorelay sensor kinase activity"/>
    <property type="evidence" value="ECO:0007669"/>
    <property type="project" value="InterPro"/>
</dbReference>
<evidence type="ECO:0000256" key="1">
    <source>
        <dbReference type="ARBA" id="ARBA00000085"/>
    </source>
</evidence>
<dbReference type="Gene3D" id="3.30.565.10">
    <property type="entry name" value="Histidine kinase-like ATPase, C-terminal domain"/>
    <property type="match status" value="1"/>
</dbReference>
<dbReference type="SMART" id="SM00091">
    <property type="entry name" value="PAS"/>
    <property type="match status" value="1"/>
</dbReference>
<dbReference type="GO" id="GO:0004721">
    <property type="term" value="F:phosphoprotein phosphatase activity"/>
    <property type="evidence" value="ECO:0007669"/>
    <property type="project" value="TreeGrafter"/>
</dbReference>
<dbReference type="CDD" id="cd00075">
    <property type="entry name" value="HATPase"/>
    <property type="match status" value="1"/>
</dbReference>
<comment type="caution">
    <text evidence="17">The sequence shown here is derived from an EMBL/GenBank/DDBJ whole genome shotgun (WGS) entry which is preliminary data.</text>
</comment>
<keyword evidence="18" id="KW-1185">Reference proteome</keyword>
<evidence type="ECO:0000256" key="4">
    <source>
        <dbReference type="ARBA" id="ARBA00022475"/>
    </source>
</evidence>
<dbReference type="CDD" id="cd00082">
    <property type="entry name" value="HisKA"/>
    <property type="match status" value="1"/>
</dbReference>
<evidence type="ECO:0000259" key="14">
    <source>
        <dbReference type="PROSITE" id="PS50112"/>
    </source>
</evidence>
<dbReference type="InterPro" id="IPR050351">
    <property type="entry name" value="BphY/WalK/GraS-like"/>
</dbReference>
<dbReference type="InterPro" id="IPR004358">
    <property type="entry name" value="Sig_transdc_His_kin-like_C"/>
</dbReference>
<dbReference type="PANTHER" id="PTHR45453:SF1">
    <property type="entry name" value="PHOSPHATE REGULON SENSOR PROTEIN PHOR"/>
    <property type="match status" value="1"/>
</dbReference>
<feature type="domain" description="PAS" evidence="14">
    <location>
        <begin position="114"/>
        <end position="187"/>
    </location>
</feature>
<dbReference type="InterPro" id="IPR003594">
    <property type="entry name" value="HATPase_dom"/>
</dbReference>
<keyword evidence="10" id="KW-0902">Two-component regulatory system</keyword>
<dbReference type="Gene3D" id="1.10.287.130">
    <property type="match status" value="1"/>
</dbReference>
<keyword evidence="8" id="KW-0418">Kinase</keyword>
<dbReference type="NCBIfam" id="TIGR00229">
    <property type="entry name" value="sensory_box"/>
    <property type="match status" value="1"/>
</dbReference>
<comment type="catalytic activity">
    <reaction evidence="1">
        <text>ATP + protein L-histidine = ADP + protein N-phospho-L-histidine.</text>
        <dbReference type="EC" id="2.7.13.3"/>
    </reaction>
</comment>
<dbReference type="PROSITE" id="PS50885">
    <property type="entry name" value="HAMP"/>
    <property type="match status" value="1"/>
</dbReference>
<evidence type="ECO:0000256" key="10">
    <source>
        <dbReference type="ARBA" id="ARBA00023012"/>
    </source>
</evidence>
<dbReference type="InterPro" id="IPR003661">
    <property type="entry name" value="HisK_dim/P_dom"/>
</dbReference>
<dbReference type="Pfam" id="PF00512">
    <property type="entry name" value="HisKA"/>
    <property type="match status" value="1"/>
</dbReference>
<dbReference type="PROSITE" id="PS50109">
    <property type="entry name" value="HIS_KIN"/>
    <property type="match status" value="1"/>
</dbReference>
<feature type="domain" description="Histidine kinase" evidence="13">
    <location>
        <begin position="238"/>
        <end position="452"/>
    </location>
</feature>
<evidence type="ECO:0000259" key="13">
    <source>
        <dbReference type="PROSITE" id="PS50109"/>
    </source>
</evidence>
<keyword evidence="12" id="KW-0812">Transmembrane</keyword>
<dbReference type="CDD" id="cd00130">
    <property type="entry name" value="PAS"/>
    <property type="match status" value="1"/>
</dbReference>
<dbReference type="InterPro" id="IPR000014">
    <property type="entry name" value="PAS"/>
</dbReference>
<organism evidence="17 18">
    <name type="scientific">Ornithinibacillus caprae</name>
    <dbReference type="NCBI Taxonomy" id="2678566"/>
    <lineage>
        <taxon>Bacteria</taxon>
        <taxon>Bacillati</taxon>
        <taxon>Bacillota</taxon>
        <taxon>Bacilli</taxon>
        <taxon>Bacillales</taxon>
        <taxon>Bacillaceae</taxon>
        <taxon>Ornithinibacillus</taxon>
    </lineage>
</organism>
<protein>
    <recommendedName>
        <fullName evidence="3">histidine kinase</fullName>
        <ecNumber evidence="3">2.7.13.3</ecNumber>
    </recommendedName>
</protein>
<dbReference type="NCBIfam" id="NF046044">
    <property type="entry name" value="PnpS"/>
    <property type="match status" value="1"/>
</dbReference>
<proteinExistence type="predicted"/>
<evidence type="ECO:0000259" key="16">
    <source>
        <dbReference type="PROSITE" id="PS50885"/>
    </source>
</evidence>
<dbReference type="GO" id="GO:0005524">
    <property type="term" value="F:ATP binding"/>
    <property type="evidence" value="ECO:0007669"/>
    <property type="project" value="UniProtKB-KW"/>
</dbReference>